<proteinExistence type="predicted"/>
<sequence>MDKIETYATNLFKYWKLLNYTVNSDSAQLERNKRKSSGGDRKKKSAAEDELLVGGRPKDRSSDDTEQSFLELLPKPRDLGGLD</sequence>
<dbReference type="Proteomes" id="UP001372834">
    <property type="component" value="Unassembled WGS sequence"/>
</dbReference>
<evidence type="ECO:0000256" key="1">
    <source>
        <dbReference type="SAM" id="MobiDB-lite"/>
    </source>
</evidence>
<dbReference type="EMBL" id="JAWJWE010000001">
    <property type="protein sequence ID" value="KAK6644103.1"/>
    <property type="molecule type" value="Genomic_DNA"/>
</dbReference>
<name>A0AAN8SCD6_POLSC</name>
<dbReference type="AlphaFoldDB" id="A0AAN8SCD6"/>
<organism evidence="2 3">
    <name type="scientific">Polyplax serrata</name>
    <name type="common">Common mouse louse</name>
    <dbReference type="NCBI Taxonomy" id="468196"/>
    <lineage>
        <taxon>Eukaryota</taxon>
        <taxon>Metazoa</taxon>
        <taxon>Ecdysozoa</taxon>
        <taxon>Arthropoda</taxon>
        <taxon>Hexapoda</taxon>
        <taxon>Insecta</taxon>
        <taxon>Pterygota</taxon>
        <taxon>Neoptera</taxon>
        <taxon>Paraneoptera</taxon>
        <taxon>Psocodea</taxon>
        <taxon>Troctomorpha</taxon>
        <taxon>Phthiraptera</taxon>
        <taxon>Anoplura</taxon>
        <taxon>Polyplacidae</taxon>
        <taxon>Polyplax</taxon>
    </lineage>
</organism>
<feature type="compositionally biased region" description="Basic and acidic residues" evidence="1">
    <location>
        <begin position="74"/>
        <end position="83"/>
    </location>
</feature>
<protein>
    <submittedName>
        <fullName evidence="2">Uncharacterized protein</fullName>
    </submittedName>
</protein>
<evidence type="ECO:0000313" key="3">
    <source>
        <dbReference type="Proteomes" id="UP001372834"/>
    </source>
</evidence>
<feature type="region of interest" description="Disordered" evidence="1">
    <location>
        <begin position="26"/>
        <end position="83"/>
    </location>
</feature>
<reference evidence="2 3" key="1">
    <citation type="submission" date="2023-10" db="EMBL/GenBank/DDBJ databases">
        <title>Genomes of two closely related lineages of the louse Polyplax serrata with different host specificities.</title>
        <authorList>
            <person name="Martinu J."/>
            <person name="Tarabai H."/>
            <person name="Stefka J."/>
            <person name="Hypsa V."/>
        </authorList>
    </citation>
    <scope>NUCLEOTIDE SEQUENCE [LARGE SCALE GENOMIC DNA]</scope>
    <source>
        <strain evidence="2">HR10_N</strain>
    </source>
</reference>
<comment type="caution">
    <text evidence="2">The sequence shown here is derived from an EMBL/GenBank/DDBJ whole genome shotgun (WGS) entry which is preliminary data.</text>
</comment>
<accession>A0AAN8SCD6</accession>
<gene>
    <name evidence="2" type="ORF">RUM43_000369</name>
</gene>
<evidence type="ECO:0000313" key="2">
    <source>
        <dbReference type="EMBL" id="KAK6644103.1"/>
    </source>
</evidence>
<feature type="compositionally biased region" description="Basic residues" evidence="1">
    <location>
        <begin position="32"/>
        <end position="44"/>
    </location>
</feature>